<keyword evidence="3" id="KW-1185">Reference proteome</keyword>
<accession>A0AAN6ZNN5</accession>
<comment type="caution">
    <text evidence="2">The sequence shown here is derived from an EMBL/GenBank/DDBJ whole genome shotgun (WGS) entry which is preliminary data.</text>
</comment>
<reference evidence="2" key="2">
    <citation type="submission" date="2023-05" db="EMBL/GenBank/DDBJ databases">
        <authorList>
            <consortium name="Lawrence Berkeley National Laboratory"/>
            <person name="Steindorff A."/>
            <person name="Hensen N."/>
            <person name="Bonometti L."/>
            <person name="Westerberg I."/>
            <person name="Brannstrom I.O."/>
            <person name="Guillou S."/>
            <person name="Cros-Aarteil S."/>
            <person name="Calhoun S."/>
            <person name="Haridas S."/>
            <person name="Kuo A."/>
            <person name="Mondo S."/>
            <person name="Pangilinan J."/>
            <person name="Riley R."/>
            <person name="Labutti K."/>
            <person name="Andreopoulos B."/>
            <person name="Lipzen A."/>
            <person name="Chen C."/>
            <person name="Yanf M."/>
            <person name="Daum C."/>
            <person name="Ng V."/>
            <person name="Clum A."/>
            <person name="Ohm R."/>
            <person name="Martin F."/>
            <person name="Silar P."/>
            <person name="Natvig D."/>
            <person name="Lalanne C."/>
            <person name="Gautier V."/>
            <person name="Ament-Velasquez S.L."/>
            <person name="Kruys A."/>
            <person name="Hutchinson M.I."/>
            <person name="Powell A.J."/>
            <person name="Barry K."/>
            <person name="Miller A.N."/>
            <person name="Grigoriev I.V."/>
            <person name="Debuchy R."/>
            <person name="Gladieux P."/>
            <person name="Thoren M.H."/>
            <person name="Johannesson H."/>
        </authorList>
    </citation>
    <scope>NUCLEOTIDE SEQUENCE</scope>
    <source>
        <strain evidence="2">CBS 141.50</strain>
    </source>
</reference>
<sequence>MANDQHHHADNHNIETDPAFDAQFSHLSMSASASTAPMGHDTYDTTAAAQHWPDHSVPLDPNNTTTAAGYQLPYGASSADAVLAAQVGDATHDHQYSYVQQYHDHQQQQQQQQHSNHKHQHNHYPPRQCEYCDVSKAEMKDLYRHMWARHPDAARALKIPKEEDTCNVCGYSGRTDNVKRHREKKQH</sequence>
<evidence type="ECO:0000313" key="3">
    <source>
        <dbReference type="Proteomes" id="UP001302676"/>
    </source>
</evidence>
<feature type="compositionally biased region" description="Basic residues" evidence="1">
    <location>
        <begin position="115"/>
        <end position="124"/>
    </location>
</feature>
<reference evidence="2" key="1">
    <citation type="journal article" date="2023" name="Mol. Phylogenet. Evol.">
        <title>Genome-scale phylogeny and comparative genomics of the fungal order Sordariales.</title>
        <authorList>
            <person name="Hensen N."/>
            <person name="Bonometti L."/>
            <person name="Westerberg I."/>
            <person name="Brannstrom I.O."/>
            <person name="Guillou S."/>
            <person name="Cros-Aarteil S."/>
            <person name="Calhoun S."/>
            <person name="Haridas S."/>
            <person name="Kuo A."/>
            <person name="Mondo S."/>
            <person name="Pangilinan J."/>
            <person name="Riley R."/>
            <person name="LaButti K."/>
            <person name="Andreopoulos B."/>
            <person name="Lipzen A."/>
            <person name="Chen C."/>
            <person name="Yan M."/>
            <person name="Daum C."/>
            <person name="Ng V."/>
            <person name="Clum A."/>
            <person name="Steindorff A."/>
            <person name="Ohm R.A."/>
            <person name="Martin F."/>
            <person name="Silar P."/>
            <person name="Natvig D.O."/>
            <person name="Lalanne C."/>
            <person name="Gautier V."/>
            <person name="Ament-Velasquez S.L."/>
            <person name="Kruys A."/>
            <person name="Hutchinson M.I."/>
            <person name="Powell A.J."/>
            <person name="Barry K."/>
            <person name="Miller A.N."/>
            <person name="Grigoriev I.V."/>
            <person name="Debuchy R."/>
            <person name="Gladieux P."/>
            <person name="Hiltunen Thoren M."/>
            <person name="Johannesson H."/>
        </authorList>
    </citation>
    <scope>NUCLEOTIDE SEQUENCE</scope>
    <source>
        <strain evidence="2">CBS 141.50</strain>
    </source>
</reference>
<dbReference type="AlphaFoldDB" id="A0AAN6ZNN5"/>
<name>A0AAN6ZNN5_9PEZI</name>
<evidence type="ECO:0000313" key="2">
    <source>
        <dbReference type="EMBL" id="KAK4145177.1"/>
    </source>
</evidence>
<gene>
    <name evidence="2" type="ORF">C8A04DRAFT_27181</name>
</gene>
<feature type="region of interest" description="Disordered" evidence="1">
    <location>
        <begin position="100"/>
        <end position="127"/>
    </location>
</feature>
<dbReference type="Gene3D" id="3.30.160.60">
    <property type="entry name" value="Classic Zinc Finger"/>
    <property type="match status" value="1"/>
</dbReference>
<dbReference type="RefSeq" id="XP_062638548.1">
    <property type="nucleotide sequence ID" value="XM_062780209.1"/>
</dbReference>
<protein>
    <submittedName>
        <fullName evidence="2">Uncharacterized protein</fullName>
    </submittedName>
</protein>
<dbReference type="Proteomes" id="UP001302676">
    <property type="component" value="Unassembled WGS sequence"/>
</dbReference>
<feature type="compositionally biased region" description="Low complexity" evidence="1">
    <location>
        <begin position="100"/>
        <end position="114"/>
    </location>
</feature>
<organism evidence="2 3">
    <name type="scientific">Dichotomopilus funicola</name>
    <dbReference type="NCBI Taxonomy" id="1934379"/>
    <lineage>
        <taxon>Eukaryota</taxon>
        <taxon>Fungi</taxon>
        <taxon>Dikarya</taxon>
        <taxon>Ascomycota</taxon>
        <taxon>Pezizomycotina</taxon>
        <taxon>Sordariomycetes</taxon>
        <taxon>Sordariomycetidae</taxon>
        <taxon>Sordariales</taxon>
        <taxon>Chaetomiaceae</taxon>
        <taxon>Dichotomopilus</taxon>
    </lineage>
</organism>
<dbReference type="GeneID" id="87816822"/>
<dbReference type="EMBL" id="MU853571">
    <property type="protein sequence ID" value="KAK4145177.1"/>
    <property type="molecule type" value="Genomic_DNA"/>
</dbReference>
<evidence type="ECO:0000256" key="1">
    <source>
        <dbReference type="SAM" id="MobiDB-lite"/>
    </source>
</evidence>
<proteinExistence type="predicted"/>